<dbReference type="Pfam" id="PF00496">
    <property type="entry name" value="SBP_bac_5"/>
    <property type="match status" value="1"/>
</dbReference>
<dbReference type="GO" id="GO:0042597">
    <property type="term" value="C:periplasmic space"/>
    <property type="evidence" value="ECO:0007669"/>
    <property type="project" value="UniProtKB-ARBA"/>
</dbReference>
<evidence type="ECO:0000256" key="4">
    <source>
        <dbReference type="SAM" id="SignalP"/>
    </source>
</evidence>
<dbReference type="Gene3D" id="3.40.190.10">
    <property type="entry name" value="Periplasmic binding protein-like II"/>
    <property type="match status" value="1"/>
</dbReference>
<dbReference type="InterPro" id="IPR030678">
    <property type="entry name" value="Peptide/Ni-bd"/>
</dbReference>
<evidence type="ECO:0000256" key="1">
    <source>
        <dbReference type="ARBA" id="ARBA00005695"/>
    </source>
</evidence>
<dbReference type="PANTHER" id="PTHR30290:SF9">
    <property type="entry name" value="OLIGOPEPTIDE-BINDING PROTEIN APPA"/>
    <property type="match status" value="1"/>
</dbReference>
<evidence type="ECO:0000313" key="7">
    <source>
        <dbReference type="Proteomes" id="UP000462055"/>
    </source>
</evidence>
<dbReference type="Gene3D" id="3.10.105.10">
    <property type="entry name" value="Dipeptide-binding Protein, Domain 3"/>
    <property type="match status" value="1"/>
</dbReference>
<protein>
    <submittedName>
        <fullName evidence="6">ABC transporter substrate-binding protein</fullName>
    </submittedName>
</protein>
<name>A0A6I4MGM9_9ACTN</name>
<dbReference type="SUPFAM" id="SSF53850">
    <property type="entry name" value="Periplasmic binding protein-like II"/>
    <property type="match status" value="1"/>
</dbReference>
<dbReference type="GO" id="GO:0043190">
    <property type="term" value="C:ATP-binding cassette (ABC) transporter complex"/>
    <property type="evidence" value="ECO:0007669"/>
    <property type="project" value="InterPro"/>
</dbReference>
<comment type="caution">
    <text evidence="6">The sequence shown here is derived from an EMBL/GenBank/DDBJ whole genome shotgun (WGS) entry which is preliminary data.</text>
</comment>
<keyword evidence="7" id="KW-1185">Reference proteome</keyword>
<dbReference type="Proteomes" id="UP000462055">
    <property type="component" value="Unassembled WGS sequence"/>
</dbReference>
<evidence type="ECO:0000256" key="3">
    <source>
        <dbReference type="ARBA" id="ARBA00022729"/>
    </source>
</evidence>
<feature type="signal peptide" evidence="4">
    <location>
        <begin position="1"/>
        <end position="31"/>
    </location>
</feature>
<feature type="domain" description="Solute-binding protein family 5" evidence="5">
    <location>
        <begin position="100"/>
        <end position="476"/>
    </location>
</feature>
<dbReference type="GO" id="GO:1904680">
    <property type="term" value="F:peptide transmembrane transporter activity"/>
    <property type="evidence" value="ECO:0007669"/>
    <property type="project" value="TreeGrafter"/>
</dbReference>
<comment type="similarity">
    <text evidence="1">Belongs to the bacterial solute-binding protein 5 family.</text>
</comment>
<keyword evidence="3 4" id="KW-0732">Signal</keyword>
<feature type="chain" id="PRO_5026270288" evidence="4">
    <location>
        <begin position="32"/>
        <end position="558"/>
    </location>
</feature>
<sequence length="558" mass="58664">MRRPAIMTRRTRTVFQIKTVGIFKVAPAAAAAALLLAACGGGSSDGGSKAGGPPKAGGTLTVALAGDPVTIDPRAVTPLVREVSRPIVDSLLALDPATKKPVPWLAESFKANADATEFTFKLRSGVTFSDGTPLTAKIVKANFDDIIANKAKVAGSTSVSLLEQGGYKGTDAPDDHTVVQHFAKPYPTWPLWAAGVGFGILAPKTLALPVADRFDKIVGTGPFVLRSYTRNSQVVLTKRKGYAWGPRTAEHTGDAHLDKVVYKVITEPSVRTGALKTGQVQLAGALNPSDIAPVRRAGFSIVAQRNPRLAEGLVVTGADRAPLDDAAVRQALVKAVDTRQIRDTLLTPEWGVPDSVVTGAVVGHADESALLKPDQKAASALLDKAGWVPGGDGVRAKGGKRLTLSLGWLDRGNPWDQPLVELVTAQYKKIGVELKPQLATAAQSVEALKAHKWDLFLSGVAGGLDAGVSLLGTFSTAPPNFYNVQDAALQPLLAKQATTTDEAARAKILADAQQRIISQGLYTPLVEDTAVVAVGKKVHGFALDADSRLPSLQDVWLS</sequence>
<dbReference type="AlphaFoldDB" id="A0A6I4MGM9"/>
<reference evidence="6" key="1">
    <citation type="submission" date="2019-12" db="EMBL/GenBank/DDBJ databases">
        <title>Actinomadura physcomitrii sp. nov., a novel actinomycete isolated from moss [Physcomitrium sphaericum (Ludw) Fuernr].</title>
        <authorList>
            <person name="Zhuang X."/>
        </authorList>
    </citation>
    <scope>NUCLEOTIDE SEQUENCE [LARGE SCALE GENOMIC DNA]</scope>
    <source>
        <strain evidence="6">LD22</strain>
    </source>
</reference>
<dbReference type="InterPro" id="IPR039424">
    <property type="entry name" value="SBP_5"/>
</dbReference>
<gene>
    <name evidence="6" type="ORF">F8568_022870</name>
</gene>
<dbReference type="GO" id="GO:0015833">
    <property type="term" value="P:peptide transport"/>
    <property type="evidence" value="ECO:0007669"/>
    <property type="project" value="TreeGrafter"/>
</dbReference>
<dbReference type="InterPro" id="IPR000914">
    <property type="entry name" value="SBP_5_dom"/>
</dbReference>
<evidence type="ECO:0000259" key="5">
    <source>
        <dbReference type="Pfam" id="PF00496"/>
    </source>
</evidence>
<dbReference type="PIRSF" id="PIRSF002741">
    <property type="entry name" value="MppA"/>
    <property type="match status" value="1"/>
</dbReference>
<proteinExistence type="inferred from homology"/>
<dbReference type="CDD" id="cd08492">
    <property type="entry name" value="PBP2_NikA_DppA_OppA_like_15"/>
    <property type="match status" value="1"/>
</dbReference>
<organism evidence="6 7">
    <name type="scientific">Actinomadura physcomitrii</name>
    <dbReference type="NCBI Taxonomy" id="2650748"/>
    <lineage>
        <taxon>Bacteria</taxon>
        <taxon>Bacillati</taxon>
        <taxon>Actinomycetota</taxon>
        <taxon>Actinomycetes</taxon>
        <taxon>Streptosporangiales</taxon>
        <taxon>Thermomonosporaceae</taxon>
        <taxon>Actinomadura</taxon>
    </lineage>
</organism>
<evidence type="ECO:0000256" key="2">
    <source>
        <dbReference type="ARBA" id="ARBA00022448"/>
    </source>
</evidence>
<dbReference type="PANTHER" id="PTHR30290">
    <property type="entry name" value="PERIPLASMIC BINDING COMPONENT OF ABC TRANSPORTER"/>
    <property type="match status" value="1"/>
</dbReference>
<keyword evidence="2" id="KW-0813">Transport</keyword>
<evidence type="ECO:0000313" key="6">
    <source>
        <dbReference type="EMBL" id="MWA03167.1"/>
    </source>
</evidence>
<dbReference type="EMBL" id="WBMS02000018">
    <property type="protein sequence ID" value="MWA03167.1"/>
    <property type="molecule type" value="Genomic_DNA"/>
</dbReference>
<accession>A0A6I4MGM9</accession>